<protein>
    <submittedName>
        <fullName evidence="2">Uncharacterized protein</fullName>
    </submittedName>
</protein>
<dbReference type="KEGG" id="vg:30999509"/>
<dbReference type="EMBL" id="KX884459">
    <property type="protein sequence ID" value="APG78845.1"/>
    <property type="molecule type" value="Genomic_RNA"/>
</dbReference>
<keyword evidence="3" id="KW-1185">Reference proteome</keyword>
<dbReference type="GeneID" id="30999509"/>
<accession>A0A1L3KNG7</accession>
<evidence type="ECO:0000313" key="3">
    <source>
        <dbReference type="Proteomes" id="UP000204243"/>
    </source>
</evidence>
<name>A0A1L3KNG7_9RHAB</name>
<evidence type="ECO:0000256" key="1">
    <source>
        <dbReference type="SAM" id="MobiDB-lite"/>
    </source>
</evidence>
<proteinExistence type="predicted"/>
<dbReference type="Proteomes" id="UP000204243">
    <property type="component" value="Segment"/>
</dbReference>
<dbReference type="RefSeq" id="YP_009344976.1">
    <property type="nucleotide sequence ID" value="NC_033701.1"/>
</dbReference>
<reference evidence="2" key="1">
    <citation type="journal article" date="2016" name="Nature">
        <title>Redefining the invertebrate RNA virosphere.</title>
        <authorList>
            <person name="Shi M."/>
            <person name="Lin X.D."/>
            <person name="Tian J.H."/>
            <person name="Chen L.J."/>
            <person name="Chen X."/>
            <person name="Li C.X."/>
            <person name="Qin X.C."/>
            <person name="Li J."/>
            <person name="Cao J.P."/>
            <person name="Eden J.S."/>
            <person name="Buchmann J."/>
            <person name="Wang W."/>
            <person name="Xu J."/>
            <person name="Holmes E.C."/>
            <person name="Zhang Y.Z."/>
        </authorList>
    </citation>
    <scope>NUCLEOTIDE SEQUENCE [LARGE SCALE GENOMIC DNA]</scope>
    <source>
        <strain evidence="2">XSNXC32924</strain>
    </source>
</reference>
<sequence length="251" mass="29552">MNYLPILRRLNKNGNRNENRNDNTKNPSNLGENFKPKKDQTFLTDFPKGEFKNFNSIQTSSRSPQLYFDKIEKPIVELSCGPKFSKEYIEKVHYTLNLEVNAEVTILTTKRLTIQEIAGHLLEHRERFVGDLRIYPIYHITMLLCLHNCKHQDITRMEFKHQYSNHMETVLQINTKFSKDNVISKNGVAYRVEWTNLGIDYKLHWMFRTFLKKTTVKGISPTYQQFPLLPYFLEASALSVCLKETNLIITQ</sequence>
<evidence type="ECO:0000313" key="2">
    <source>
        <dbReference type="EMBL" id="APG78845.1"/>
    </source>
</evidence>
<feature type="region of interest" description="Disordered" evidence="1">
    <location>
        <begin position="10"/>
        <end position="38"/>
    </location>
</feature>
<organism evidence="2">
    <name type="scientific">Xingshan nematode virus 4</name>
    <dbReference type="NCBI Taxonomy" id="1923763"/>
    <lineage>
        <taxon>Viruses</taxon>
        <taxon>Riboviria</taxon>
        <taxon>Orthornavirae</taxon>
        <taxon>Negarnaviricota</taxon>
        <taxon>Haploviricotina</taxon>
        <taxon>Monjiviricetes</taxon>
        <taxon>Mononegavirales</taxon>
        <taxon>Rhabdoviridae</taxon>
        <taxon>Alpharhabdovirinae</taxon>
        <taxon>Alphanemrhavirus</taxon>
        <taxon>Alphanemrhavirus xingshan</taxon>
    </lineage>
</organism>